<dbReference type="AlphaFoldDB" id="A0A9Q0K620"/>
<dbReference type="GO" id="GO:0004252">
    <property type="term" value="F:serine-type endopeptidase activity"/>
    <property type="evidence" value="ECO:0007669"/>
    <property type="project" value="InterPro"/>
</dbReference>
<dbReference type="Gene3D" id="3.30.70.80">
    <property type="entry name" value="Peptidase S8 propeptide/proteinase inhibitor I9"/>
    <property type="match status" value="1"/>
</dbReference>
<feature type="chain" id="PRO_5040431037" description="Inhibitor I9 domain-containing protein" evidence="3">
    <location>
        <begin position="26"/>
        <end position="180"/>
    </location>
</feature>
<dbReference type="GO" id="GO:0006508">
    <property type="term" value="P:proteolysis"/>
    <property type="evidence" value="ECO:0007669"/>
    <property type="project" value="InterPro"/>
</dbReference>
<feature type="domain" description="Inhibitor I9" evidence="4">
    <location>
        <begin position="30"/>
        <end position="105"/>
    </location>
</feature>
<evidence type="ECO:0000256" key="2">
    <source>
        <dbReference type="ARBA" id="ARBA00022729"/>
    </source>
</evidence>
<dbReference type="Gene3D" id="3.40.50.200">
    <property type="entry name" value="Peptidase S8/S53 domain"/>
    <property type="match status" value="1"/>
</dbReference>
<reference evidence="5" key="1">
    <citation type="journal article" date="2023" name="Plant J.">
        <title>The genome of the king protea, Protea cynaroides.</title>
        <authorList>
            <person name="Chang J."/>
            <person name="Duong T.A."/>
            <person name="Schoeman C."/>
            <person name="Ma X."/>
            <person name="Roodt D."/>
            <person name="Barker N."/>
            <person name="Li Z."/>
            <person name="Van de Peer Y."/>
            <person name="Mizrachi E."/>
        </authorList>
    </citation>
    <scope>NUCLEOTIDE SEQUENCE</scope>
    <source>
        <tissue evidence="5">Young leaves</tissue>
    </source>
</reference>
<feature type="signal peptide" evidence="3">
    <location>
        <begin position="1"/>
        <end position="25"/>
    </location>
</feature>
<sequence length="180" mass="20312">MLRLRFSLLMLLFLLLDLFNFYVAGVEKKKYIIHMAKSQMPASFNEHTHWYASNLESVSESVEMLYVYDNIIHGFSTHLTNQETKLLEGQLGILVVLPEMRYEVHTTRTPEFLGLEGNEGLFLQSSSASEIIVGVLDTGVWPESLSYHDKGLDLVLSSWKDGSVILGFKVPVAMSSASCY</sequence>
<dbReference type="Proteomes" id="UP001141806">
    <property type="component" value="Unassembled WGS sequence"/>
</dbReference>
<keyword evidence="6" id="KW-1185">Reference proteome</keyword>
<organism evidence="5 6">
    <name type="scientific">Protea cynaroides</name>
    <dbReference type="NCBI Taxonomy" id="273540"/>
    <lineage>
        <taxon>Eukaryota</taxon>
        <taxon>Viridiplantae</taxon>
        <taxon>Streptophyta</taxon>
        <taxon>Embryophyta</taxon>
        <taxon>Tracheophyta</taxon>
        <taxon>Spermatophyta</taxon>
        <taxon>Magnoliopsida</taxon>
        <taxon>Proteales</taxon>
        <taxon>Proteaceae</taxon>
        <taxon>Protea</taxon>
    </lineage>
</organism>
<dbReference type="FunFam" id="3.30.70.80:FF:000003">
    <property type="entry name" value="Subtilisin-like protease SBT1.9"/>
    <property type="match status" value="1"/>
</dbReference>
<evidence type="ECO:0000313" key="5">
    <source>
        <dbReference type="EMBL" id="KAJ4962748.1"/>
    </source>
</evidence>
<accession>A0A9Q0K620</accession>
<evidence type="ECO:0000256" key="1">
    <source>
        <dbReference type="ARBA" id="ARBA00011073"/>
    </source>
</evidence>
<protein>
    <recommendedName>
        <fullName evidence="4">Inhibitor I9 domain-containing protein</fullName>
    </recommendedName>
</protein>
<dbReference type="OrthoDB" id="2014869at2759"/>
<dbReference type="Pfam" id="PF05922">
    <property type="entry name" value="Inhibitor_I9"/>
    <property type="match status" value="1"/>
</dbReference>
<dbReference type="PANTHER" id="PTHR10795">
    <property type="entry name" value="PROPROTEIN CONVERTASE SUBTILISIN/KEXIN"/>
    <property type="match status" value="1"/>
</dbReference>
<evidence type="ECO:0000313" key="6">
    <source>
        <dbReference type="Proteomes" id="UP001141806"/>
    </source>
</evidence>
<dbReference type="InterPro" id="IPR037045">
    <property type="entry name" value="S8pro/Inhibitor_I9_sf"/>
</dbReference>
<name>A0A9Q0K620_9MAGN</name>
<dbReference type="InterPro" id="IPR045051">
    <property type="entry name" value="SBT"/>
</dbReference>
<dbReference type="EMBL" id="JAMYWD010000008">
    <property type="protein sequence ID" value="KAJ4962748.1"/>
    <property type="molecule type" value="Genomic_DNA"/>
</dbReference>
<proteinExistence type="inferred from homology"/>
<evidence type="ECO:0000256" key="3">
    <source>
        <dbReference type="SAM" id="SignalP"/>
    </source>
</evidence>
<comment type="caution">
    <text evidence="5">The sequence shown here is derived from an EMBL/GenBank/DDBJ whole genome shotgun (WGS) entry which is preliminary data.</text>
</comment>
<dbReference type="SUPFAM" id="SSF52743">
    <property type="entry name" value="Subtilisin-like"/>
    <property type="match status" value="1"/>
</dbReference>
<comment type="similarity">
    <text evidence="1">Belongs to the peptidase S8 family.</text>
</comment>
<dbReference type="InterPro" id="IPR036852">
    <property type="entry name" value="Peptidase_S8/S53_dom_sf"/>
</dbReference>
<gene>
    <name evidence="5" type="ORF">NE237_022687</name>
</gene>
<dbReference type="InterPro" id="IPR010259">
    <property type="entry name" value="S8pro/Inhibitor_I9"/>
</dbReference>
<keyword evidence="2 3" id="KW-0732">Signal</keyword>
<evidence type="ECO:0000259" key="4">
    <source>
        <dbReference type="Pfam" id="PF05922"/>
    </source>
</evidence>